<comment type="caution">
    <text evidence="1">The sequence shown here is derived from an EMBL/GenBank/DDBJ whole genome shotgun (WGS) entry which is preliminary data.</text>
</comment>
<keyword evidence="2" id="KW-1185">Reference proteome</keyword>
<dbReference type="Proteomes" id="UP001500967">
    <property type="component" value="Unassembled WGS sequence"/>
</dbReference>
<dbReference type="Gene3D" id="3.40.50.1820">
    <property type="entry name" value="alpha/beta hydrolase"/>
    <property type="match status" value="1"/>
</dbReference>
<dbReference type="RefSeq" id="WP_344647694.1">
    <property type="nucleotide sequence ID" value="NZ_BAAAGX010000006.1"/>
</dbReference>
<accession>A0ABN0TR76</accession>
<protein>
    <submittedName>
        <fullName evidence="1">Prolyl oligopeptidase family serine peptidase</fullName>
    </submittedName>
</protein>
<gene>
    <name evidence="1" type="ORF">GCM10009539_11770</name>
</gene>
<dbReference type="InterPro" id="IPR029058">
    <property type="entry name" value="AB_hydrolase_fold"/>
</dbReference>
<evidence type="ECO:0000313" key="1">
    <source>
        <dbReference type="EMBL" id="GAA0228009.1"/>
    </source>
</evidence>
<dbReference type="EMBL" id="BAAAGX010000006">
    <property type="protein sequence ID" value="GAA0228009.1"/>
    <property type="molecule type" value="Genomic_DNA"/>
</dbReference>
<evidence type="ECO:0000313" key="2">
    <source>
        <dbReference type="Proteomes" id="UP001500967"/>
    </source>
</evidence>
<proteinExistence type="predicted"/>
<name>A0ABN0TR76_9ACTN</name>
<dbReference type="SUPFAM" id="SSF53474">
    <property type="entry name" value="alpha/beta-Hydrolases"/>
    <property type="match status" value="1"/>
</dbReference>
<reference evidence="1 2" key="1">
    <citation type="journal article" date="2019" name="Int. J. Syst. Evol. Microbiol.">
        <title>The Global Catalogue of Microorganisms (GCM) 10K type strain sequencing project: providing services to taxonomists for standard genome sequencing and annotation.</title>
        <authorList>
            <consortium name="The Broad Institute Genomics Platform"/>
            <consortium name="The Broad Institute Genome Sequencing Center for Infectious Disease"/>
            <person name="Wu L."/>
            <person name="Ma J."/>
        </authorList>
    </citation>
    <scope>NUCLEOTIDE SEQUENCE [LARGE SCALE GENOMIC DNA]</scope>
    <source>
        <strain evidence="1 2">JCM 10425</strain>
    </source>
</reference>
<sequence>MRIQGVAAGVPFVALPPAHGGAAPLVVVWHLMDSPRTEVAMAAALPLEDVPAWRVYLGLPLMSSRTPAGGFDEIMALVRDDTLLKCHGAVITQAAAEFPAVLDALREQLPLAQGPLFLVGGSAGGGAALLTLTESPHPIAGLVAINAAIRATTLVELVEQGMGIEYQWSAESRALAGRLDFVDRAAEIMARRPQPDVLIVSGQEDHKSFQDDALELRRALGDHRDGGVVVLTRIEGLAHPLALEPGLEAAPQTPAAAAVEAEVSAFLKARIPAPPTEP</sequence>
<organism evidence="1 2">
    <name type="scientific">Cryptosporangium japonicum</name>
    <dbReference type="NCBI Taxonomy" id="80872"/>
    <lineage>
        <taxon>Bacteria</taxon>
        <taxon>Bacillati</taxon>
        <taxon>Actinomycetota</taxon>
        <taxon>Actinomycetes</taxon>
        <taxon>Cryptosporangiales</taxon>
        <taxon>Cryptosporangiaceae</taxon>
        <taxon>Cryptosporangium</taxon>
    </lineage>
</organism>